<dbReference type="SUPFAM" id="SSF74650">
    <property type="entry name" value="Galactose mutarotase-like"/>
    <property type="match status" value="1"/>
</dbReference>
<evidence type="ECO:0000256" key="1">
    <source>
        <dbReference type="ARBA" id="ARBA00022729"/>
    </source>
</evidence>
<keyword evidence="4" id="KW-0326">Glycosidase</keyword>
<dbReference type="PANTHER" id="PTHR22762:SF54">
    <property type="entry name" value="BCDNA.GH04962"/>
    <property type="match status" value="1"/>
</dbReference>
<dbReference type="InterPro" id="IPR025887">
    <property type="entry name" value="Glyco_hydro_31_N_dom"/>
</dbReference>
<evidence type="ECO:0000313" key="7">
    <source>
        <dbReference type="EMBL" id="KPJ17207.1"/>
    </source>
</evidence>
<feature type="chain" id="PRO_5005857417" evidence="5">
    <location>
        <begin position="19"/>
        <end position="344"/>
    </location>
</feature>
<dbReference type="GO" id="GO:0006491">
    <property type="term" value="P:N-glycan processing"/>
    <property type="evidence" value="ECO:0007669"/>
    <property type="project" value="TreeGrafter"/>
</dbReference>
<keyword evidence="2" id="KW-0378">Hydrolase</keyword>
<evidence type="ECO:0000256" key="2">
    <source>
        <dbReference type="ARBA" id="ARBA00022801"/>
    </source>
</evidence>
<proteinExistence type="predicted"/>
<sequence length="344" mass="38961">MKPLGLPLIFLLAVGVFGVDMNNFKTCEQSGFCKRLRSFKPEKSQYTLNLDTVIVHGNVLSAEVTTVNTDTEKKIPLWKYSLTFSALLDGTFRIEIDEADPIYPRYRTQLALDGEPKADGKLCVRYTYFEIWRLSVIGAIRSTLSPHYSPLHLNSEPLRYLITSEEEGTWGENFKSHHDSKPRGNEAVSLDVSFPDADQIYGIPEHTDKFSLRTTTSGEPYRLYNLDVFEYELDSRMAIYGAVPVLYAHGSKRTVGVFWHNSAETWVDVVNYADGTVVSSLVNLVTGGHKRRVDARFISESGIVDVFVMLGNKPADVFRQYTKLTGVTPLPPVVCEFWQFIYCR</sequence>
<reference evidence="7 8" key="1">
    <citation type="journal article" date="2015" name="Nat. Commun.">
        <title>Outbred genome sequencing and CRISPR/Cas9 gene editing in butterflies.</title>
        <authorList>
            <person name="Li X."/>
            <person name="Fan D."/>
            <person name="Zhang W."/>
            <person name="Liu G."/>
            <person name="Zhang L."/>
            <person name="Zhao L."/>
            <person name="Fang X."/>
            <person name="Chen L."/>
            <person name="Dong Y."/>
            <person name="Chen Y."/>
            <person name="Ding Y."/>
            <person name="Zhao R."/>
            <person name="Feng M."/>
            <person name="Zhu Y."/>
            <person name="Feng Y."/>
            <person name="Jiang X."/>
            <person name="Zhu D."/>
            <person name="Xiang H."/>
            <person name="Feng X."/>
            <person name="Li S."/>
            <person name="Wang J."/>
            <person name="Zhang G."/>
            <person name="Kronforst M.R."/>
            <person name="Wang W."/>
        </authorList>
    </citation>
    <scope>NUCLEOTIDE SEQUENCE [LARGE SCALE GENOMIC DNA]</scope>
    <source>
        <strain evidence="7">Ya'a_city_454_Pm</strain>
        <tissue evidence="7">Whole body</tissue>
    </source>
</reference>
<dbReference type="InParanoid" id="A0A0N0PDI3"/>
<dbReference type="AlphaFoldDB" id="A0A0N0PDI3"/>
<dbReference type="CDD" id="cd14752">
    <property type="entry name" value="GH31_N"/>
    <property type="match status" value="1"/>
</dbReference>
<keyword evidence="1 5" id="KW-0732">Signal</keyword>
<dbReference type="Proteomes" id="UP000053240">
    <property type="component" value="Unassembled WGS sequence"/>
</dbReference>
<dbReference type="STRING" id="76193.A0A0N0PDI3"/>
<feature type="domain" description="Glycoside hydrolase family 31 N-terminal" evidence="6">
    <location>
        <begin position="146"/>
        <end position="268"/>
    </location>
</feature>
<name>A0A0N0PDI3_PAPMA</name>
<dbReference type="EMBL" id="KQ460195">
    <property type="protein sequence ID" value="KPJ17207.1"/>
    <property type="molecule type" value="Genomic_DNA"/>
</dbReference>
<dbReference type="Gene3D" id="2.60.40.1760">
    <property type="entry name" value="glycosyl hydrolase (family 31)"/>
    <property type="match status" value="1"/>
</dbReference>
<evidence type="ECO:0000256" key="5">
    <source>
        <dbReference type="SAM" id="SignalP"/>
    </source>
</evidence>
<gene>
    <name evidence="7" type="ORF">RR48_01556</name>
</gene>
<dbReference type="PANTHER" id="PTHR22762">
    <property type="entry name" value="ALPHA-GLUCOSIDASE"/>
    <property type="match status" value="1"/>
</dbReference>
<evidence type="ECO:0000256" key="4">
    <source>
        <dbReference type="ARBA" id="ARBA00023295"/>
    </source>
</evidence>
<keyword evidence="8" id="KW-1185">Reference proteome</keyword>
<dbReference type="GO" id="GO:0030246">
    <property type="term" value="F:carbohydrate binding"/>
    <property type="evidence" value="ECO:0007669"/>
    <property type="project" value="InterPro"/>
</dbReference>
<evidence type="ECO:0000259" key="6">
    <source>
        <dbReference type="Pfam" id="PF13802"/>
    </source>
</evidence>
<organism evidence="7 8">
    <name type="scientific">Papilio machaon</name>
    <name type="common">Old World swallowtail butterfly</name>
    <dbReference type="NCBI Taxonomy" id="76193"/>
    <lineage>
        <taxon>Eukaryota</taxon>
        <taxon>Metazoa</taxon>
        <taxon>Ecdysozoa</taxon>
        <taxon>Arthropoda</taxon>
        <taxon>Hexapoda</taxon>
        <taxon>Insecta</taxon>
        <taxon>Pterygota</taxon>
        <taxon>Neoptera</taxon>
        <taxon>Endopterygota</taxon>
        <taxon>Lepidoptera</taxon>
        <taxon>Glossata</taxon>
        <taxon>Ditrysia</taxon>
        <taxon>Papilionoidea</taxon>
        <taxon>Papilionidae</taxon>
        <taxon>Papilioninae</taxon>
        <taxon>Papilio</taxon>
    </lineage>
</organism>
<dbReference type="GO" id="GO:0090599">
    <property type="term" value="F:alpha-glucosidase activity"/>
    <property type="evidence" value="ECO:0007669"/>
    <property type="project" value="TreeGrafter"/>
</dbReference>
<keyword evidence="3" id="KW-0325">Glycoprotein</keyword>
<evidence type="ECO:0000313" key="8">
    <source>
        <dbReference type="Proteomes" id="UP000053240"/>
    </source>
</evidence>
<accession>A0A0N0PDI3</accession>
<protein>
    <submittedName>
        <fullName evidence="7">Neutral alpha-glucosidase AB</fullName>
    </submittedName>
</protein>
<dbReference type="GO" id="GO:0005975">
    <property type="term" value="P:carbohydrate metabolic process"/>
    <property type="evidence" value="ECO:0007669"/>
    <property type="project" value="InterPro"/>
</dbReference>
<evidence type="ECO:0000256" key="3">
    <source>
        <dbReference type="ARBA" id="ARBA00023180"/>
    </source>
</evidence>
<feature type="signal peptide" evidence="5">
    <location>
        <begin position="1"/>
        <end position="18"/>
    </location>
</feature>
<dbReference type="InterPro" id="IPR011013">
    <property type="entry name" value="Gal_mutarotase_sf_dom"/>
</dbReference>
<dbReference type="Pfam" id="PF13802">
    <property type="entry name" value="Gal_mutarotas_2"/>
    <property type="match status" value="1"/>
</dbReference>